<sequence length="243" mass="29012">MKYYLEFLKKKLLKKKKLSIKSETINKYSKNQPLDIKKTEIDIVKKNLTNKDKIKEDNNLKLIKLANTNTLESSTNIKFTLQNIKCNEIRRFYLNNSNNFVNSDGLKCNILSAVYCNEKNILFYLLVFSFTNIDKYYLELIKIHIRNSKTEESIVKNAEFIIVNKNNNIKNENKRTFTNIKIAMKIQENKKISQFANHNSFIQDISLDNIFYIIEYRKWHNYCDCFENANYNALNSRYYKKNI</sequence>
<dbReference type="Proteomes" id="UP000220158">
    <property type="component" value="Chromosome 6"/>
</dbReference>
<dbReference type="OMA" id="AQENENR"/>
<evidence type="ECO:0000313" key="2">
    <source>
        <dbReference type="Proteomes" id="UP000220158"/>
    </source>
</evidence>
<reference evidence="1 2" key="1">
    <citation type="submission" date="2015-04" db="EMBL/GenBank/DDBJ databases">
        <authorList>
            <consortium name="Pathogen Informatics"/>
        </authorList>
    </citation>
    <scope>NUCLEOTIDE SEQUENCE [LARGE SCALE GENOMIC DNA]</scope>
    <source>
        <strain evidence="1 2">SGS1</strain>
    </source>
</reference>
<dbReference type="RefSeq" id="XP_028532061.1">
    <property type="nucleotide sequence ID" value="XM_028675476.1"/>
</dbReference>
<organism evidence="1 2">
    <name type="scientific">Plasmodium relictum</name>
    <dbReference type="NCBI Taxonomy" id="85471"/>
    <lineage>
        <taxon>Eukaryota</taxon>
        <taxon>Sar</taxon>
        <taxon>Alveolata</taxon>
        <taxon>Apicomplexa</taxon>
        <taxon>Aconoidasida</taxon>
        <taxon>Haemosporida</taxon>
        <taxon>Plasmodiidae</taxon>
        <taxon>Plasmodium</taxon>
        <taxon>Plasmodium (Haemamoeba)</taxon>
    </lineage>
</organism>
<dbReference type="KEGG" id="prel:PRELSG_0602800"/>
<keyword evidence="2" id="KW-1185">Reference proteome</keyword>
<protein>
    <submittedName>
        <fullName evidence="1">Uncharacterized protein</fullName>
    </submittedName>
</protein>
<proteinExistence type="predicted"/>
<dbReference type="OrthoDB" id="371350at2759"/>
<evidence type="ECO:0000313" key="1">
    <source>
        <dbReference type="EMBL" id="CRG99053.1"/>
    </source>
</evidence>
<dbReference type="VEuPathDB" id="PlasmoDB:PRELSG_0602800"/>
<dbReference type="GeneID" id="39735154"/>
<dbReference type="AlphaFoldDB" id="A0A1J1H6I9"/>
<name>A0A1J1H6I9_PLARL</name>
<accession>A0A1J1H6I9</accession>
<gene>
    <name evidence="1" type="ORF">PRELSG_0602800</name>
</gene>
<dbReference type="EMBL" id="LN835301">
    <property type="protein sequence ID" value="CRG99053.1"/>
    <property type="molecule type" value="Genomic_DNA"/>
</dbReference>